<dbReference type="GO" id="GO:0044715">
    <property type="term" value="F:8-oxo-dGDP phosphatase activity"/>
    <property type="evidence" value="ECO:0007669"/>
    <property type="project" value="TreeGrafter"/>
</dbReference>
<dbReference type="GO" id="GO:0006281">
    <property type="term" value="P:DNA repair"/>
    <property type="evidence" value="ECO:0007669"/>
    <property type="project" value="UniProtKB-KW"/>
</dbReference>
<dbReference type="PANTHER" id="PTHR47707">
    <property type="entry name" value="8-OXO-DGTP DIPHOSPHATASE"/>
    <property type="match status" value="1"/>
</dbReference>
<dbReference type="Pfam" id="PF00293">
    <property type="entry name" value="NUDIX"/>
    <property type="match status" value="1"/>
</dbReference>
<sequence length="152" mass="16410">MTELQSGRRGEEPADGPHTVVVGAAILRGGALLAAQRAAPASLRGRWELPGGKVDPGESDTEALVRECREELGVLVRPVRRIGGEVVFPPRGDGTTAVLRVWAAELAEGEPRAVEHLALRWLRVAELNDVDWLPADLPFLEEVRPLLESGES</sequence>
<dbReference type="PRINTS" id="PR00502">
    <property type="entry name" value="NUDIXFAMILY"/>
</dbReference>
<feature type="domain" description="Nudix hydrolase" evidence="12">
    <location>
        <begin position="17"/>
        <end position="145"/>
    </location>
</feature>
<dbReference type="InterPro" id="IPR000086">
    <property type="entry name" value="NUDIX_hydrolase_dom"/>
</dbReference>
<organism evidence="13 14">
    <name type="scientific">Nocardiopsis composta</name>
    <dbReference type="NCBI Taxonomy" id="157465"/>
    <lineage>
        <taxon>Bacteria</taxon>
        <taxon>Bacillati</taxon>
        <taxon>Actinomycetota</taxon>
        <taxon>Actinomycetes</taxon>
        <taxon>Streptosporangiales</taxon>
        <taxon>Nocardiopsidaceae</taxon>
        <taxon>Nocardiopsis</taxon>
    </lineage>
</organism>
<gene>
    <name evidence="13" type="ORF">HDA36_004815</name>
</gene>
<comment type="caution">
    <text evidence="13">The sequence shown here is derived from an EMBL/GenBank/DDBJ whole genome shotgun (WGS) entry which is preliminary data.</text>
</comment>
<evidence type="ECO:0000256" key="5">
    <source>
        <dbReference type="ARBA" id="ARBA00022723"/>
    </source>
</evidence>
<dbReference type="EC" id="3.6.1.55" evidence="11"/>
<comment type="cofactor">
    <cofactor evidence="1">
        <name>Mg(2+)</name>
        <dbReference type="ChEBI" id="CHEBI:18420"/>
    </cofactor>
</comment>
<dbReference type="CDD" id="cd03425">
    <property type="entry name" value="NUDIX_MutT_NudA_like"/>
    <property type="match status" value="1"/>
</dbReference>
<evidence type="ECO:0000313" key="14">
    <source>
        <dbReference type="Proteomes" id="UP000572635"/>
    </source>
</evidence>
<proteinExistence type="inferred from homology"/>
<dbReference type="GO" id="GO:0006260">
    <property type="term" value="P:DNA replication"/>
    <property type="evidence" value="ECO:0007669"/>
    <property type="project" value="UniProtKB-KW"/>
</dbReference>
<keyword evidence="6" id="KW-0227">DNA damage</keyword>
<dbReference type="EMBL" id="JACHDB010000001">
    <property type="protein sequence ID" value="MBB5434731.1"/>
    <property type="molecule type" value="Genomic_DNA"/>
</dbReference>
<protein>
    <recommendedName>
        <fullName evidence="11">8-oxo-dGTP diphosphatase</fullName>
        <ecNumber evidence="11">3.6.1.55</ecNumber>
    </recommendedName>
</protein>
<evidence type="ECO:0000256" key="10">
    <source>
        <dbReference type="ARBA" id="ARBA00035861"/>
    </source>
</evidence>
<dbReference type="InterPro" id="IPR020476">
    <property type="entry name" value="Nudix_hydrolase"/>
</dbReference>
<keyword evidence="9" id="KW-0234">DNA repair</keyword>
<dbReference type="SUPFAM" id="SSF55811">
    <property type="entry name" value="Nudix"/>
    <property type="match status" value="1"/>
</dbReference>
<dbReference type="InterPro" id="IPR015797">
    <property type="entry name" value="NUDIX_hydrolase-like_dom_sf"/>
</dbReference>
<dbReference type="AlphaFoldDB" id="A0A7W8QQU1"/>
<reference evidence="13 14" key="1">
    <citation type="submission" date="2020-08" db="EMBL/GenBank/DDBJ databases">
        <title>Sequencing the genomes of 1000 actinobacteria strains.</title>
        <authorList>
            <person name="Klenk H.-P."/>
        </authorList>
    </citation>
    <scope>NUCLEOTIDE SEQUENCE [LARGE SCALE GENOMIC DNA]</scope>
    <source>
        <strain evidence="13 14">DSM 44551</strain>
    </source>
</reference>
<evidence type="ECO:0000259" key="12">
    <source>
        <dbReference type="PROSITE" id="PS51462"/>
    </source>
</evidence>
<keyword evidence="8" id="KW-0460">Magnesium</keyword>
<keyword evidence="5" id="KW-0479">Metal-binding</keyword>
<keyword evidence="3" id="KW-0515">Mutator protein</keyword>
<evidence type="ECO:0000256" key="1">
    <source>
        <dbReference type="ARBA" id="ARBA00001946"/>
    </source>
</evidence>
<dbReference type="RefSeq" id="WP_184395619.1">
    <property type="nucleotide sequence ID" value="NZ_BAAAJD010000207.1"/>
</dbReference>
<dbReference type="GO" id="GO:0044716">
    <property type="term" value="F:8-oxo-GDP phosphatase activity"/>
    <property type="evidence" value="ECO:0007669"/>
    <property type="project" value="TreeGrafter"/>
</dbReference>
<evidence type="ECO:0000256" key="3">
    <source>
        <dbReference type="ARBA" id="ARBA00022457"/>
    </source>
</evidence>
<dbReference type="GO" id="GO:0008413">
    <property type="term" value="F:8-oxo-7,8-dihydroguanosine triphosphate pyrophosphatase activity"/>
    <property type="evidence" value="ECO:0007669"/>
    <property type="project" value="TreeGrafter"/>
</dbReference>
<evidence type="ECO:0000256" key="4">
    <source>
        <dbReference type="ARBA" id="ARBA00022705"/>
    </source>
</evidence>
<keyword evidence="14" id="KW-1185">Reference proteome</keyword>
<evidence type="ECO:0000313" key="13">
    <source>
        <dbReference type="EMBL" id="MBB5434731.1"/>
    </source>
</evidence>
<evidence type="ECO:0000256" key="7">
    <source>
        <dbReference type="ARBA" id="ARBA00022801"/>
    </source>
</evidence>
<evidence type="ECO:0000256" key="2">
    <source>
        <dbReference type="ARBA" id="ARBA00005582"/>
    </source>
</evidence>
<dbReference type="GO" id="GO:0046872">
    <property type="term" value="F:metal ion binding"/>
    <property type="evidence" value="ECO:0007669"/>
    <property type="project" value="UniProtKB-KW"/>
</dbReference>
<evidence type="ECO:0000256" key="6">
    <source>
        <dbReference type="ARBA" id="ARBA00022763"/>
    </source>
</evidence>
<dbReference type="PROSITE" id="PS51462">
    <property type="entry name" value="NUDIX"/>
    <property type="match status" value="1"/>
</dbReference>
<evidence type="ECO:0000256" key="11">
    <source>
        <dbReference type="ARBA" id="ARBA00038905"/>
    </source>
</evidence>
<dbReference type="GO" id="GO:0035539">
    <property type="term" value="F:8-oxo-7,8-dihydrodeoxyguanosine triphosphate pyrophosphatase activity"/>
    <property type="evidence" value="ECO:0007669"/>
    <property type="project" value="UniProtKB-EC"/>
</dbReference>
<name>A0A7W8QQU1_9ACTN</name>
<dbReference type="Gene3D" id="3.90.79.10">
    <property type="entry name" value="Nucleoside Triphosphate Pyrophosphohydrolase"/>
    <property type="match status" value="1"/>
</dbReference>
<comment type="similarity">
    <text evidence="2">Belongs to the Nudix hydrolase family.</text>
</comment>
<comment type="catalytic activity">
    <reaction evidence="10">
        <text>8-oxo-dGTP + H2O = 8-oxo-dGMP + diphosphate + H(+)</text>
        <dbReference type="Rhea" id="RHEA:31575"/>
        <dbReference type="ChEBI" id="CHEBI:15377"/>
        <dbReference type="ChEBI" id="CHEBI:15378"/>
        <dbReference type="ChEBI" id="CHEBI:33019"/>
        <dbReference type="ChEBI" id="CHEBI:63224"/>
        <dbReference type="ChEBI" id="CHEBI:77896"/>
        <dbReference type="EC" id="3.6.1.55"/>
    </reaction>
</comment>
<keyword evidence="4" id="KW-0235">DNA replication</keyword>
<dbReference type="InterPro" id="IPR047127">
    <property type="entry name" value="MutT-like"/>
</dbReference>
<keyword evidence="7 13" id="KW-0378">Hydrolase</keyword>
<evidence type="ECO:0000256" key="9">
    <source>
        <dbReference type="ARBA" id="ARBA00023204"/>
    </source>
</evidence>
<dbReference type="PANTHER" id="PTHR47707:SF1">
    <property type="entry name" value="NUDIX HYDROLASE FAMILY PROTEIN"/>
    <property type="match status" value="1"/>
</dbReference>
<dbReference type="Proteomes" id="UP000572635">
    <property type="component" value="Unassembled WGS sequence"/>
</dbReference>
<accession>A0A7W8QQU1</accession>
<evidence type="ECO:0000256" key="8">
    <source>
        <dbReference type="ARBA" id="ARBA00022842"/>
    </source>
</evidence>